<dbReference type="AlphaFoldDB" id="A0A2W4VW56"/>
<feature type="compositionally biased region" description="Basic and acidic residues" evidence="1">
    <location>
        <begin position="91"/>
        <end position="103"/>
    </location>
</feature>
<reference evidence="3 4" key="2">
    <citation type="submission" date="2018-06" db="EMBL/GenBank/DDBJ databases">
        <title>Metagenomic assembly of (sub)arctic Cyanobacteria and their associated microbiome from non-axenic cultures.</title>
        <authorList>
            <person name="Baurain D."/>
        </authorList>
    </citation>
    <scope>NUCLEOTIDE SEQUENCE [LARGE SCALE GENOMIC DNA]</scope>
    <source>
        <strain evidence="3">ULC066bin1</strain>
    </source>
</reference>
<evidence type="ECO:0000256" key="1">
    <source>
        <dbReference type="SAM" id="MobiDB-lite"/>
    </source>
</evidence>
<protein>
    <recommendedName>
        <fullName evidence="2">eCIS core domain-containing protein</fullName>
    </recommendedName>
</protein>
<evidence type="ECO:0000313" key="3">
    <source>
        <dbReference type="EMBL" id="PZO37074.1"/>
    </source>
</evidence>
<sequence length="552" mass="61866">MKRTYEKKSAQPVASVKTTTLNLQTRGFALSQPELDEGVLSQPRNTSSENLLEKLISTSKPKSALPIQRKSQNRLKEARMPIQAKLNIGEPNDKYEKEADDTASKVVQQINSPTQDKPVQRQESMEEENEELQMKPISSIQRDDSMEEEELQMKSLVQRRENLGGGEAPTDLESSIQSARGGGQSLDAGLQTKMGQALRADFSGVKVHTGSQSDQLNQSIQAKAFTTGQDVFFRQGAYNPSSKEGQELIAHELTHVVQQSTTGVIRRDDEVKVKALKDLGANYNVFLMEVDGEKCVMKFQGQKSCQEEIMLGLMGKIIGLEYTEPKLVKPGEGDHQLYVDTIKTTFKIDPTASNGSWLMIMPMEKFHENQVCLSEVGFEKYGMAYAFDLFTYGRDKWNDDMLSNLFVSDTGNFIMLDTNTKLNGTQKMSDEGTARMKERLSRVTRKKYFEFAMKSAGKAADDITKSQRKELKGAFLKGIVKGMEEILKHSDEIIELQAETSKRTKELTGKDSPSGFISDLDMNNHLENLSKVLKSKSSISSEGRVYKFVTKF</sequence>
<dbReference type="EMBL" id="QBML01000034">
    <property type="protein sequence ID" value="PZO37074.1"/>
    <property type="molecule type" value="Genomic_DNA"/>
</dbReference>
<organism evidence="3 4">
    <name type="scientific">Pseudanabaena frigida</name>
    <dbReference type="NCBI Taxonomy" id="945775"/>
    <lineage>
        <taxon>Bacteria</taxon>
        <taxon>Bacillati</taxon>
        <taxon>Cyanobacteriota</taxon>
        <taxon>Cyanophyceae</taxon>
        <taxon>Pseudanabaenales</taxon>
        <taxon>Pseudanabaenaceae</taxon>
        <taxon>Pseudanabaena</taxon>
    </lineage>
</organism>
<feature type="region of interest" description="Disordered" evidence="1">
    <location>
        <begin position="163"/>
        <end position="184"/>
    </location>
</feature>
<feature type="compositionally biased region" description="Polar residues" evidence="1">
    <location>
        <begin position="105"/>
        <end position="117"/>
    </location>
</feature>
<accession>A0A2W4VW56</accession>
<evidence type="ECO:0000313" key="4">
    <source>
        <dbReference type="Proteomes" id="UP000249467"/>
    </source>
</evidence>
<reference evidence="3 4" key="1">
    <citation type="submission" date="2018-04" db="EMBL/GenBank/DDBJ databases">
        <authorList>
            <person name="Go L.Y."/>
            <person name="Mitchell J.A."/>
        </authorList>
    </citation>
    <scope>NUCLEOTIDE SEQUENCE [LARGE SCALE GENOMIC DNA]</scope>
    <source>
        <strain evidence="3">ULC066bin1</strain>
    </source>
</reference>
<gene>
    <name evidence="3" type="ORF">DCF19_19815</name>
</gene>
<dbReference type="Pfam" id="PF13699">
    <property type="entry name" value="eCIS_core"/>
    <property type="match status" value="1"/>
</dbReference>
<evidence type="ECO:0000259" key="2">
    <source>
        <dbReference type="Pfam" id="PF13699"/>
    </source>
</evidence>
<name>A0A2W4VW56_9CYAN</name>
<dbReference type="Proteomes" id="UP000249467">
    <property type="component" value="Unassembled WGS sequence"/>
</dbReference>
<proteinExistence type="predicted"/>
<feature type="region of interest" description="Disordered" evidence="1">
    <location>
        <begin position="90"/>
        <end position="150"/>
    </location>
</feature>
<dbReference type="InterPro" id="IPR025295">
    <property type="entry name" value="eCIS_core_dom"/>
</dbReference>
<comment type="caution">
    <text evidence="3">The sequence shown here is derived from an EMBL/GenBank/DDBJ whole genome shotgun (WGS) entry which is preliminary data.</text>
</comment>
<feature type="domain" description="eCIS core" evidence="2">
    <location>
        <begin position="186"/>
        <end position="262"/>
    </location>
</feature>